<dbReference type="GO" id="GO:0006644">
    <property type="term" value="P:phospholipid metabolic process"/>
    <property type="evidence" value="ECO:0007669"/>
    <property type="project" value="InterPro"/>
</dbReference>
<dbReference type="Gramene" id="Zm00001eb259550_T001">
    <property type="protein sequence ID" value="Zm00001eb259550_P001"/>
    <property type="gene ID" value="Zm00001eb259550"/>
</dbReference>
<evidence type="ECO:0000313" key="1">
    <source>
        <dbReference type="EMBL" id="AQK76456.1"/>
    </source>
</evidence>
<name>A0A1D6HQA6_MAIZE</name>
<evidence type="ECO:0000313" key="2">
    <source>
        <dbReference type="EnsemblPlants" id="Zm00001eb259550_P001"/>
    </source>
</evidence>
<dbReference type="Proteomes" id="UP000007305">
    <property type="component" value="Chromosome 5"/>
</dbReference>
<sequence>MERLRRRGALHLHDLDACCRDHNCVEKKGMMSVKGHEKLKNCMRKVKKARKVGFSKKCPYDMAMATMAQGWIWPTCSAKLHLRSSQLHDE</sequence>
<dbReference type="InterPro" id="IPR036444">
    <property type="entry name" value="PLipase_A2_dom_sf"/>
</dbReference>
<dbReference type="PaxDb" id="4577-GRMZM2G048470_P01"/>
<reference evidence="1" key="2">
    <citation type="submission" date="2015-12" db="EMBL/GenBank/DDBJ databases">
        <title>Update maize B73 reference genome by single molecule sequencing technologies.</title>
        <authorList>
            <consortium name="Maize Genome Sequencing Project"/>
            <person name="Ware D."/>
        </authorList>
    </citation>
    <scope>NUCLEOTIDE SEQUENCE</scope>
    <source>
        <tissue evidence="1">Seedling</tissue>
    </source>
</reference>
<proteinExistence type="predicted"/>
<gene>
    <name evidence="1" type="ORF">ZEAMMB73_Zm00001d018554</name>
</gene>
<dbReference type="AlphaFoldDB" id="A0A1D6HQA6"/>
<dbReference type="SMR" id="A0A1D6HQA6"/>
<reference evidence="2" key="4">
    <citation type="submission" date="2021-05" db="UniProtKB">
        <authorList>
            <consortium name="EnsemblPlants"/>
        </authorList>
    </citation>
    <scope>IDENTIFICATION</scope>
    <source>
        <strain evidence="2">cv. B73</strain>
    </source>
</reference>
<keyword evidence="3" id="KW-1185">Reference proteome</keyword>
<dbReference type="GO" id="GO:0004623">
    <property type="term" value="F:phospholipase A2 activity"/>
    <property type="evidence" value="ECO:0007669"/>
    <property type="project" value="InterPro"/>
</dbReference>
<reference evidence="3" key="1">
    <citation type="journal article" date="2009" name="Science">
        <title>The B73 maize genome: complexity, diversity, and dynamics.</title>
        <authorList>
            <person name="Schnable P.S."/>
            <person name="Ware D."/>
            <person name="Fulton R.S."/>
            <person name="Stein J.C."/>
            <person name="Wei F."/>
            <person name="Pasternak S."/>
            <person name="Liang C."/>
            <person name="Zhang J."/>
            <person name="Fulton L."/>
            <person name="Graves T.A."/>
            <person name="Minx P."/>
            <person name="Reily A.D."/>
            <person name="Courtney L."/>
            <person name="Kruchowski S.S."/>
            <person name="Tomlinson C."/>
            <person name="Strong C."/>
            <person name="Delehaunty K."/>
            <person name="Fronick C."/>
            <person name="Courtney B."/>
            <person name="Rock S.M."/>
            <person name="Belter E."/>
            <person name="Du F."/>
            <person name="Kim K."/>
            <person name="Abbott R.M."/>
            <person name="Cotton M."/>
            <person name="Levy A."/>
            <person name="Marchetto P."/>
            <person name="Ochoa K."/>
            <person name="Jackson S.M."/>
            <person name="Gillam B."/>
            <person name="Chen W."/>
            <person name="Yan L."/>
            <person name="Higginbotham J."/>
            <person name="Cardenas M."/>
            <person name="Waligorski J."/>
            <person name="Applebaum E."/>
            <person name="Phelps L."/>
            <person name="Falcone J."/>
            <person name="Kanchi K."/>
            <person name="Thane T."/>
            <person name="Scimone A."/>
            <person name="Thane N."/>
            <person name="Henke J."/>
            <person name="Wang T."/>
            <person name="Ruppert J."/>
            <person name="Shah N."/>
            <person name="Rotter K."/>
            <person name="Hodges J."/>
            <person name="Ingenthron E."/>
            <person name="Cordes M."/>
            <person name="Kohlberg S."/>
            <person name="Sgro J."/>
            <person name="Delgado B."/>
            <person name="Mead K."/>
            <person name="Chinwalla A."/>
            <person name="Leonard S."/>
            <person name="Crouse K."/>
            <person name="Collura K."/>
            <person name="Kudrna D."/>
            <person name="Currie J."/>
            <person name="He R."/>
            <person name="Angelova A."/>
            <person name="Rajasekar S."/>
            <person name="Mueller T."/>
            <person name="Lomeli R."/>
            <person name="Scara G."/>
            <person name="Ko A."/>
            <person name="Delaney K."/>
            <person name="Wissotski M."/>
            <person name="Lopez G."/>
            <person name="Campos D."/>
            <person name="Braidotti M."/>
            <person name="Ashley E."/>
            <person name="Golser W."/>
            <person name="Kim H."/>
            <person name="Lee S."/>
            <person name="Lin J."/>
            <person name="Dujmic Z."/>
            <person name="Kim W."/>
            <person name="Talag J."/>
            <person name="Zuccolo A."/>
            <person name="Fan C."/>
            <person name="Sebastian A."/>
            <person name="Kramer M."/>
            <person name="Spiegel L."/>
            <person name="Nascimento L."/>
            <person name="Zutavern T."/>
            <person name="Miller B."/>
            <person name="Ambroise C."/>
            <person name="Muller S."/>
            <person name="Spooner W."/>
            <person name="Narechania A."/>
            <person name="Ren L."/>
            <person name="Wei S."/>
            <person name="Kumari S."/>
            <person name="Faga B."/>
            <person name="Levy M.J."/>
            <person name="McMahan L."/>
            <person name="Van Buren P."/>
            <person name="Vaughn M.W."/>
            <person name="Ying K."/>
            <person name="Yeh C.-T."/>
            <person name="Emrich S.J."/>
            <person name="Jia Y."/>
            <person name="Kalyanaraman A."/>
            <person name="Hsia A.-P."/>
            <person name="Barbazuk W.B."/>
            <person name="Baucom R.S."/>
            <person name="Brutnell T.P."/>
            <person name="Carpita N.C."/>
            <person name="Chaparro C."/>
            <person name="Chia J.-M."/>
            <person name="Deragon J.-M."/>
            <person name="Estill J.C."/>
            <person name="Fu Y."/>
            <person name="Jeddeloh J.A."/>
            <person name="Han Y."/>
            <person name="Lee H."/>
            <person name="Li P."/>
            <person name="Lisch D.R."/>
            <person name="Liu S."/>
            <person name="Liu Z."/>
            <person name="Nagel D.H."/>
            <person name="McCann M.C."/>
            <person name="SanMiguel P."/>
            <person name="Myers A.M."/>
            <person name="Nettleton D."/>
            <person name="Nguyen J."/>
            <person name="Penning B.W."/>
            <person name="Ponnala L."/>
            <person name="Schneider K.L."/>
            <person name="Schwartz D.C."/>
            <person name="Sharma A."/>
            <person name="Soderlund C."/>
            <person name="Springer N.M."/>
            <person name="Sun Q."/>
            <person name="Wang H."/>
            <person name="Waterman M."/>
            <person name="Westerman R."/>
            <person name="Wolfgruber T.K."/>
            <person name="Yang L."/>
            <person name="Yu Y."/>
            <person name="Zhang L."/>
            <person name="Zhou S."/>
            <person name="Zhu Q."/>
            <person name="Bennetzen J.L."/>
            <person name="Dawe R.K."/>
            <person name="Jiang J."/>
            <person name="Jiang N."/>
            <person name="Presting G.G."/>
            <person name="Wessler S.R."/>
            <person name="Aluru S."/>
            <person name="Martienssen R.A."/>
            <person name="Clifton S.W."/>
            <person name="McCombie W.R."/>
            <person name="Wing R.A."/>
            <person name="Wilson R.K."/>
        </authorList>
    </citation>
    <scope>NUCLEOTIDE SEQUENCE [LARGE SCALE GENOMIC DNA]</scope>
    <source>
        <strain evidence="3">cv. B73</strain>
    </source>
</reference>
<dbReference type="EnsemblPlants" id="Zm00001eb259550_T001">
    <property type="protein sequence ID" value="Zm00001eb259550_P001"/>
    <property type="gene ID" value="Zm00001eb259550"/>
</dbReference>
<dbReference type="GO" id="GO:0050482">
    <property type="term" value="P:arachidonate secretion"/>
    <property type="evidence" value="ECO:0007669"/>
    <property type="project" value="InterPro"/>
</dbReference>
<reference evidence="2" key="3">
    <citation type="submission" date="2019-07" db="EMBL/GenBank/DDBJ databases">
        <authorList>
            <person name="Seetharam A."/>
            <person name="Woodhouse M."/>
            <person name="Cannon E."/>
        </authorList>
    </citation>
    <scope>NUCLEOTIDE SEQUENCE [LARGE SCALE GENOMIC DNA]</scope>
    <source>
        <strain evidence="2">cv. B73</strain>
    </source>
</reference>
<dbReference type="Gene3D" id="1.20.90.10">
    <property type="entry name" value="Phospholipase A2 domain"/>
    <property type="match status" value="1"/>
</dbReference>
<accession>A0A1D6HQA6</accession>
<organism evidence="1">
    <name type="scientific">Zea mays</name>
    <name type="common">Maize</name>
    <dbReference type="NCBI Taxonomy" id="4577"/>
    <lineage>
        <taxon>Eukaryota</taxon>
        <taxon>Viridiplantae</taxon>
        <taxon>Streptophyta</taxon>
        <taxon>Embryophyta</taxon>
        <taxon>Tracheophyta</taxon>
        <taxon>Spermatophyta</taxon>
        <taxon>Magnoliopsida</taxon>
        <taxon>Liliopsida</taxon>
        <taxon>Poales</taxon>
        <taxon>Poaceae</taxon>
        <taxon>PACMAD clade</taxon>
        <taxon>Panicoideae</taxon>
        <taxon>Andropogonodae</taxon>
        <taxon>Andropogoneae</taxon>
        <taxon>Tripsacinae</taxon>
        <taxon>Zea</taxon>
    </lineage>
</organism>
<dbReference type="STRING" id="4577.A0A1D6HQA6"/>
<dbReference type="EMBL" id="CM000781">
    <property type="protein sequence ID" value="AQK76456.1"/>
    <property type="molecule type" value="Genomic_DNA"/>
</dbReference>
<dbReference type="SUPFAM" id="SSF48619">
    <property type="entry name" value="Phospholipase A2, PLA2"/>
    <property type="match status" value="1"/>
</dbReference>
<protein>
    <submittedName>
        <fullName evidence="1 2">Uncharacterized protein</fullName>
    </submittedName>
</protein>
<evidence type="ECO:0000313" key="3">
    <source>
        <dbReference type="Proteomes" id="UP000007305"/>
    </source>
</evidence>